<dbReference type="GO" id="GO:0051500">
    <property type="term" value="F:D-tyrosyl-tRNA(Tyr) deacylase activity"/>
    <property type="evidence" value="ECO:0007669"/>
    <property type="project" value="TreeGrafter"/>
</dbReference>
<comment type="catalytic activity">
    <reaction evidence="2">
        <text>glycyl-tRNA(Ala) + H2O = tRNA(Ala) + glycine + H(+)</text>
        <dbReference type="Rhea" id="RHEA:53744"/>
        <dbReference type="Rhea" id="RHEA-COMP:9657"/>
        <dbReference type="Rhea" id="RHEA-COMP:13640"/>
        <dbReference type="ChEBI" id="CHEBI:15377"/>
        <dbReference type="ChEBI" id="CHEBI:15378"/>
        <dbReference type="ChEBI" id="CHEBI:57305"/>
        <dbReference type="ChEBI" id="CHEBI:78442"/>
        <dbReference type="ChEBI" id="CHEBI:78522"/>
    </reaction>
</comment>
<gene>
    <name evidence="2" type="primary">dtd</name>
    <name evidence="3" type="ordered locus">Spirs_2050</name>
</gene>
<evidence type="ECO:0000256" key="2">
    <source>
        <dbReference type="HAMAP-Rule" id="MF_00518"/>
    </source>
</evidence>
<dbReference type="RefSeq" id="WP_013254636.1">
    <property type="nucleotide sequence ID" value="NC_014364.1"/>
</dbReference>
<dbReference type="InterPro" id="IPR023509">
    <property type="entry name" value="DTD-like_sf"/>
</dbReference>
<dbReference type="OrthoDB" id="9801395at2"/>
<proteinExistence type="inferred from homology"/>
<dbReference type="PANTHER" id="PTHR10472:SF5">
    <property type="entry name" value="D-AMINOACYL-TRNA DEACYLASE 1"/>
    <property type="match status" value="1"/>
</dbReference>
<dbReference type="HAMAP" id="MF_00518">
    <property type="entry name" value="Deacylase_Dtd"/>
    <property type="match status" value="1"/>
</dbReference>
<keyword evidence="2" id="KW-0963">Cytoplasm</keyword>
<evidence type="ECO:0000256" key="1">
    <source>
        <dbReference type="ARBA" id="ARBA00009673"/>
    </source>
</evidence>
<dbReference type="KEGG" id="ssm:Spirs_2050"/>
<comment type="domain">
    <text evidence="2">A Gly-cisPro motif from one monomer fits into the active site of the other monomer to allow specific chiral rejection of L-amino acids.</text>
</comment>
<dbReference type="GO" id="GO:0000049">
    <property type="term" value="F:tRNA binding"/>
    <property type="evidence" value="ECO:0007669"/>
    <property type="project" value="UniProtKB-UniRule"/>
</dbReference>
<comment type="function">
    <text evidence="2">An aminoacyl-tRNA editing enzyme that deacylates mischarged D-aminoacyl-tRNAs. Also deacylates mischarged glycyl-tRNA(Ala), protecting cells against glycine mischarging by AlaRS. Acts via tRNA-based rather than protein-based catalysis; rejects L-amino acids rather than detecting D-amino acids in the active site. By recycling D-aminoacyl-tRNA to D-amino acids and free tRNA molecules, this enzyme counteracts the toxicity associated with the formation of D-aminoacyl-tRNA entities in vivo and helps enforce protein L-homochirality.</text>
</comment>
<keyword evidence="2" id="KW-0820">tRNA-binding</keyword>
<reference evidence="3 4" key="1">
    <citation type="journal article" date="2010" name="Stand. Genomic Sci.">
        <title>Complete genome sequence of Spirochaeta smaragdinae type strain (SEBR 4228).</title>
        <authorList>
            <person name="Mavromatis K."/>
            <person name="Yasawong M."/>
            <person name="Chertkov O."/>
            <person name="Lapidus A."/>
            <person name="Lucas S."/>
            <person name="Nolan M."/>
            <person name="Del Rio T.G."/>
            <person name="Tice H."/>
            <person name="Cheng J.F."/>
            <person name="Pitluck S."/>
            <person name="Liolios K."/>
            <person name="Ivanova N."/>
            <person name="Tapia R."/>
            <person name="Han C."/>
            <person name="Bruce D."/>
            <person name="Goodwin L."/>
            <person name="Pati A."/>
            <person name="Chen A."/>
            <person name="Palaniappan K."/>
            <person name="Land M."/>
            <person name="Hauser L."/>
            <person name="Chang Y.J."/>
            <person name="Jeffries C.D."/>
            <person name="Detter J.C."/>
            <person name="Rohde M."/>
            <person name="Brambilla E."/>
            <person name="Spring S."/>
            <person name="Goker M."/>
            <person name="Sikorski J."/>
            <person name="Woyke T."/>
            <person name="Bristow J."/>
            <person name="Eisen J.A."/>
            <person name="Markowitz V."/>
            <person name="Hugenholtz P."/>
            <person name="Klenk H.P."/>
            <person name="Kyrpides N.C."/>
        </authorList>
    </citation>
    <scope>NUCLEOTIDE SEQUENCE [LARGE SCALE GENOMIC DNA]</scope>
    <source>
        <strain evidence="4">DSM 11293 / JCM 15392 / SEBR 4228</strain>
    </source>
</reference>
<dbReference type="FunFam" id="3.50.80.10:FF:000001">
    <property type="entry name" value="D-aminoacyl-tRNA deacylase"/>
    <property type="match status" value="1"/>
</dbReference>
<dbReference type="EC" id="3.1.1.-" evidence="2"/>
<dbReference type="AlphaFoldDB" id="E1R2Y6"/>
<dbReference type="Gene3D" id="3.50.80.10">
    <property type="entry name" value="D-tyrosyl-tRNA(Tyr) deacylase"/>
    <property type="match status" value="1"/>
</dbReference>
<evidence type="ECO:0000313" key="4">
    <source>
        <dbReference type="Proteomes" id="UP000002318"/>
    </source>
</evidence>
<feature type="short sequence motif" description="Gly-cisPro motif, important for rejection of L-amino acids" evidence="2">
    <location>
        <begin position="137"/>
        <end position="138"/>
    </location>
</feature>
<keyword evidence="4" id="KW-1185">Reference proteome</keyword>
<dbReference type="STRING" id="573413.Spirs_2050"/>
<keyword evidence="2" id="KW-0378">Hydrolase</keyword>
<dbReference type="EMBL" id="CP002116">
    <property type="protein sequence ID" value="ADK81172.1"/>
    <property type="molecule type" value="Genomic_DNA"/>
</dbReference>
<dbReference type="Proteomes" id="UP000002318">
    <property type="component" value="Chromosome"/>
</dbReference>
<dbReference type="Pfam" id="PF02580">
    <property type="entry name" value="Tyr_Deacylase"/>
    <property type="match status" value="1"/>
</dbReference>
<dbReference type="NCBIfam" id="TIGR00256">
    <property type="entry name" value="D-aminoacyl-tRNA deacylase"/>
    <property type="match status" value="1"/>
</dbReference>
<dbReference type="HOGENOM" id="CLU_076901_1_0_12"/>
<comment type="subunit">
    <text evidence="2">Homodimer.</text>
</comment>
<dbReference type="GO" id="GO:0019478">
    <property type="term" value="P:D-amino acid catabolic process"/>
    <property type="evidence" value="ECO:0007669"/>
    <property type="project" value="UniProtKB-UniRule"/>
</dbReference>
<comment type="similarity">
    <text evidence="1 2">Belongs to the DTD family.</text>
</comment>
<dbReference type="PANTHER" id="PTHR10472">
    <property type="entry name" value="D-TYROSYL-TRNA TYR DEACYLASE"/>
    <property type="match status" value="1"/>
</dbReference>
<comment type="catalytic activity">
    <reaction evidence="2">
        <text>a D-aminoacyl-tRNA + H2O = a tRNA + a D-alpha-amino acid + H(+)</text>
        <dbReference type="Rhea" id="RHEA:13953"/>
        <dbReference type="Rhea" id="RHEA-COMP:10123"/>
        <dbReference type="Rhea" id="RHEA-COMP:10124"/>
        <dbReference type="ChEBI" id="CHEBI:15377"/>
        <dbReference type="ChEBI" id="CHEBI:15378"/>
        <dbReference type="ChEBI" id="CHEBI:59871"/>
        <dbReference type="ChEBI" id="CHEBI:78442"/>
        <dbReference type="ChEBI" id="CHEBI:79333"/>
        <dbReference type="EC" id="3.1.1.96"/>
    </reaction>
</comment>
<dbReference type="EC" id="3.1.1.96" evidence="2"/>
<dbReference type="CDD" id="cd00563">
    <property type="entry name" value="Dtyr_deacylase"/>
    <property type="match status" value="1"/>
</dbReference>
<dbReference type="GO" id="GO:0005737">
    <property type="term" value="C:cytoplasm"/>
    <property type="evidence" value="ECO:0007669"/>
    <property type="project" value="UniProtKB-SubCell"/>
</dbReference>
<protein>
    <recommendedName>
        <fullName evidence="2">D-aminoacyl-tRNA deacylase</fullName>
        <shortName evidence="2">DTD</shortName>
        <ecNumber evidence="2">3.1.1.96</ecNumber>
    </recommendedName>
    <alternativeName>
        <fullName evidence="2">Gly-tRNA(Ala) deacylase</fullName>
        <ecNumber evidence="2">3.1.1.-</ecNumber>
    </alternativeName>
</protein>
<dbReference type="GO" id="GO:0043908">
    <property type="term" value="F:Ser(Gly)-tRNA(Ala) hydrolase activity"/>
    <property type="evidence" value="ECO:0007669"/>
    <property type="project" value="UniProtKB-UniRule"/>
</dbReference>
<dbReference type="GO" id="GO:0106026">
    <property type="term" value="F:Gly-tRNA(Ala) deacylase activity"/>
    <property type="evidence" value="ECO:0007669"/>
    <property type="project" value="UniProtKB-UniRule"/>
</dbReference>
<organism evidence="3 4">
    <name type="scientific">Sediminispirochaeta smaragdinae (strain DSM 11293 / JCM 15392 / SEBR 4228)</name>
    <name type="common">Spirochaeta smaragdinae</name>
    <dbReference type="NCBI Taxonomy" id="573413"/>
    <lineage>
        <taxon>Bacteria</taxon>
        <taxon>Pseudomonadati</taxon>
        <taxon>Spirochaetota</taxon>
        <taxon>Spirochaetia</taxon>
        <taxon>Spirochaetales</taxon>
        <taxon>Spirochaetaceae</taxon>
        <taxon>Sediminispirochaeta</taxon>
    </lineage>
</organism>
<sequence>MRAVVQRVKRCTVTVEGQTVGEIGHGLLVYLGVEHEDGEKDLSYLEEKISGLRIFQDEAGKMNLSVLDVEGSILVVSQFTLCADTRKGKRPSYNFAADPEIARKLYREMAERFSRRGIHTETGKFGASMDVDYINQGPVTILLDSRKRF</sequence>
<evidence type="ECO:0000313" key="3">
    <source>
        <dbReference type="EMBL" id="ADK81172.1"/>
    </source>
</evidence>
<dbReference type="eggNOG" id="COG1490">
    <property type="taxonomic scope" value="Bacteria"/>
</dbReference>
<name>E1R2Y6_SEDSS</name>
<accession>E1R2Y6</accession>
<dbReference type="InterPro" id="IPR003732">
    <property type="entry name" value="Daa-tRNA_deacyls_DTD"/>
</dbReference>
<dbReference type="SUPFAM" id="SSF69500">
    <property type="entry name" value="DTD-like"/>
    <property type="match status" value="1"/>
</dbReference>
<keyword evidence="2" id="KW-0694">RNA-binding</keyword>
<comment type="subcellular location">
    <subcellularLocation>
        <location evidence="2">Cytoplasm</location>
    </subcellularLocation>
</comment>